<comment type="caution">
    <text evidence="2">The sequence shown here is derived from an EMBL/GenBank/DDBJ whole genome shotgun (WGS) entry which is preliminary data.</text>
</comment>
<evidence type="ECO:0000256" key="1">
    <source>
        <dbReference type="SAM" id="MobiDB-lite"/>
    </source>
</evidence>
<evidence type="ECO:0000313" key="2">
    <source>
        <dbReference type="EMBL" id="CAB5356627.1"/>
    </source>
</evidence>
<accession>A0A915YZM2</accession>
<gene>
    <name evidence="2" type="ORF">CHRIB12_LOCUS6425</name>
</gene>
<dbReference type="AlphaFoldDB" id="A0A915YZM2"/>
<dbReference type="EMBL" id="CAGKOT010000010">
    <property type="protein sequence ID" value="CAB5356627.1"/>
    <property type="molecule type" value="Genomic_DNA"/>
</dbReference>
<feature type="compositionally biased region" description="Polar residues" evidence="1">
    <location>
        <begin position="41"/>
        <end position="70"/>
    </location>
</feature>
<feature type="region of interest" description="Disordered" evidence="1">
    <location>
        <begin position="38"/>
        <end position="70"/>
    </location>
</feature>
<sequence>MAKDALTSIEGKFYLELHNFSFICINNQNFISKSTKEMPWYSTSSSSPPHEPQNLQSIKKFKNSTCTRKT</sequence>
<dbReference type="Proteomes" id="UP000684084">
    <property type="component" value="Unassembled WGS sequence"/>
</dbReference>
<name>A0A915YZM2_9GLOM</name>
<reference evidence="2" key="1">
    <citation type="submission" date="2020-05" db="EMBL/GenBank/DDBJ databases">
        <authorList>
            <person name="Rincon C."/>
            <person name="Sanders R I."/>
            <person name="Robbins C."/>
            <person name="Chaturvedi A."/>
        </authorList>
    </citation>
    <scope>NUCLEOTIDE SEQUENCE</scope>
    <source>
        <strain evidence="2">CHB12</strain>
    </source>
</reference>
<dbReference type="VEuPathDB" id="FungiDB:RhiirFUN_010764"/>
<evidence type="ECO:0000313" key="3">
    <source>
        <dbReference type="Proteomes" id="UP000684084"/>
    </source>
</evidence>
<organism evidence="2 3">
    <name type="scientific">Rhizophagus irregularis</name>
    <dbReference type="NCBI Taxonomy" id="588596"/>
    <lineage>
        <taxon>Eukaryota</taxon>
        <taxon>Fungi</taxon>
        <taxon>Fungi incertae sedis</taxon>
        <taxon>Mucoromycota</taxon>
        <taxon>Glomeromycotina</taxon>
        <taxon>Glomeromycetes</taxon>
        <taxon>Glomerales</taxon>
        <taxon>Glomeraceae</taxon>
        <taxon>Rhizophagus</taxon>
    </lineage>
</organism>
<protein>
    <submittedName>
        <fullName evidence="2">Uncharacterized protein</fullName>
    </submittedName>
</protein>
<proteinExistence type="predicted"/>